<dbReference type="Pfam" id="PF24681">
    <property type="entry name" value="Kelch_KLHDC2_KLHL20_DRC7"/>
    <property type="match status" value="1"/>
</dbReference>
<proteinExistence type="predicted"/>
<keyword evidence="3" id="KW-1185">Reference proteome</keyword>
<organism evidence="2 3">
    <name type="scientific">Actinomadura vinacea</name>
    <dbReference type="NCBI Taxonomy" id="115336"/>
    <lineage>
        <taxon>Bacteria</taxon>
        <taxon>Bacillati</taxon>
        <taxon>Actinomycetota</taxon>
        <taxon>Actinomycetes</taxon>
        <taxon>Streptosporangiales</taxon>
        <taxon>Thermomonosporaceae</taxon>
        <taxon>Actinomadura</taxon>
    </lineage>
</organism>
<accession>A0ABN3JHT5</accession>
<evidence type="ECO:0000313" key="2">
    <source>
        <dbReference type="EMBL" id="GAA2430339.1"/>
    </source>
</evidence>
<reference evidence="2 3" key="1">
    <citation type="journal article" date="2019" name="Int. J. Syst. Evol. Microbiol.">
        <title>The Global Catalogue of Microorganisms (GCM) 10K type strain sequencing project: providing services to taxonomists for standard genome sequencing and annotation.</title>
        <authorList>
            <consortium name="The Broad Institute Genomics Platform"/>
            <consortium name="The Broad Institute Genome Sequencing Center for Infectious Disease"/>
            <person name="Wu L."/>
            <person name="Ma J."/>
        </authorList>
    </citation>
    <scope>NUCLEOTIDE SEQUENCE [LARGE SCALE GENOMIC DNA]</scope>
    <source>
        <strain evidence="2 3">JCM 3325</strain>
    </source>
</reference>
<protein>
    <recommendedName>
        <fullName evidence="1">DUF6603 domain-containing protein</fullName>
    </recommendedName>
</protein>
<dbReference type="SMART" id="SM00612">
    <property type="entry name" value="Kelch"/>
    <property type="match status" value="5"/>
</dbReference>
<gene>
    <name evidence="2" type="ORF">GCM10010191_49870</name>
</gene>
<evidence type="ECO:0000259" key="1">
    <source>
        <dbReference type="Pfam" id="PF20248"/>
    </source>
</evidence>
<dbReference type="InterPro" id="IPR006652">
    <property type="entry name" value="Kelch_1"/>
</dbReference>
<dbReference type="Pfam" id="PF20248">
    <property type="entry name" value="DUF6603"/>
    <property type="match status" value="1"/>
</dbReference>
<dbReference type="PANTHER" id="PTHR45632:SF26">
    <property type="entry name" value="BTB DOMAIN-CONTAINING PROTEIN"/>
    <property type="match status" value="1"/>
</dbReference>
<name>A0ABN3JHT5_9ACTN</name>
<dbReference type="RefSeq" id="WP_344592014.1">
    <property type="nucleotide sequence ID" value="NZ_BAAARW010000020.1"/>
</dbReference>
<dbReference type="EMBL" id="BAAARW010000020">
    <property type="protein sequence ID" value="GAA2430339.1"/>
    <property type="molecule type" value="Genomic_DNA"/>
</dbReference>
<dbReference type="InterPro" id="IPR046538">
    <property type="entry name" value="DUF6603"/>
</dbReference>
<comment type="caution">
    <text evidence="2">The sequence shown here is derived from an EMBL/GenBank/DDBJ whole genome shotgun (WGS) entry which is preliminary data.</text>
</comment>
<dbReference type="Gene3D" id="2.130.10.80">
    <property type="entry name" value="Galactose oxidase/kelch, beta-propeller"/>
    <property type="match status" value="2"/>
</dbReference>
<sequence length="1566" mass="163149">MAGPGTFERILAEIGQAMLPLREALRSPDAFIAFMQRMGWRVDAIPQPLQALGAELDTLTDALRHLLGDGGLNVGGGPATGVSADFSADNVARALGAAQAVVTGIRGIADAPDSAIPEALRADGFRERFPGQLIDFLIVTYLQRYHPAVAFGLRSLGIVKAGFTPSAGARPPYVHLSLDLADLPRLLGDPPQVLKDAFGWGEPDFDFAALASQVDNLLASVGVEVAMQTLASSATAAVQGIPASLTAPPVPAIRGVIFERLLAQDQRLAAEVRLVELPGADGALPGLALLPYFAGGLGVELPLTPDVKLIVRSDLDLQGGIALRVRPGRPIETVVGFDGGTPSGKNGSIEVVVERGDADASPRLIVGSAGGTRLQFRKISAAGGVRLNGEGVDVYAEFDLTGLEFVFSPGGADGFIATILPDGGFTVGADLTVGVSYSNGFYFRGTSNLELQVPTHIDLGPVEIQSLTISASPDGGGMPIGLGAAFKAELGPIQAVVEQIGLSANLAAKPDHDGNLGPLDVSLGFMPPKGVGLKLDAGIVAGGGYLYFDPERGEYAGALELEFAGFIEVKAIGLITTRMPDGTEGFSLLIILTAEFGGGGIQLGFGFTLLGVGGILGLNRRMDFAALVEGVVSGSIESVMFPRDVIANAPRIISDLRKFFPPQDGRFLVGPMAKIGWGTPTLVSVSLGVIVEIPPGNIAVLGVLKCVLPGEDVPLLVLQVNFIGAFEVDKSRLWFFAKLVDSRVLTITIDGGMGLLVYMGDNPDFVLSVGGFHPSFKPPPLPFPVPPRVSMDILNAPGRLIRVSGYFAVTSNTVQFGAKAELRLGFDDFGVEGHLAFDALFRFSPFAFLIEISAGVSLKAFGVGLFSIDLRFQLEGPSPWRAHGRGSISLLFFEISADFDISWGEERNTTLPPVEVLALLETEVRKAEGWQTRLPAGGTNPLVTLRQLPSGDELVLHPLGTLFIHQRAIPLDVRIDRVGAQRPSDGKRFSVAPVPGSGLERVSVTDDQFAMAQFQDMDDAAKLSRAAYEKQDAGLELSAAKGAIASPRVVRRSARYELHIIDSKPPKTVREARRAVSLAGGAGARRPPKLYSPHPAVFGQLLEGSSTARSPLSQREARLRQPFAPDETVQVTGDRFVVAYRRNNLQAFPPATAGSTTSSFRSEATAADAMADWIRADPGLAGRLHILRQAEAGGGVVAQPGTWSVVSPPPSAVSGTDAVRLTGGKVLIAGGADAAGKPVATTAVYDPVAATWADATQSLMTARWGHTTTKLGDGRVVATGGLGADGAPLASAEVFEPVAGAWKTPQGALKTARAGHSATAVGGRLLVAGGTGARGAALASAELLDPGTLTWTETAPMACARTGHQAVLIKVDETDKVLVIGGALPTGESERERALAFCEIYDPATKTWTPTGSLRTPRKGHQATVLGDGRVLVTGGDAVPAMPYRVDSLSTAELYDPHTGTWTPAADLPGGGRSGHRSVRTPTGVLVIGGTGRPRATAGYRDVVVFDPGSGTWTTTGALGTGRWAFPAVDLADGRVLAVGGLAQAGAAAPGPVPAELAATAEIYLP</sequence>
<dbReference type="PANTHER" id="PTHR45632">
    <property type="entry name" value="LD33804P"/>
    <property type="match status" value="1"/>
</dbReference>
<dbReference type="Gene3D" id="2.120.10.80">
    <property type="entry name" value="Kelch-type beta propeller"/>
    <property type="match status" value="1"/>
</dbReference>
<evidence type="ECO:0000313" key="3">
    <source>
        <dbReference type="Proteomes" id="UP001501231"/>
    </source>
</evidence>
<dbReference type="Proteomes" id="UP001501231">
    <property type="component" value="Unassembled WGS sequence"/>
</dbReference>
<feature type="domain" description="DUF6603" evidence="1">
    <location>
        <begin position="456"/>
        <end position="1020"/>
    </location>
</feature>
<dbReference type="InterPro" id="IPR037293">
    <property type="entry name" value="Gal_Oxidase_central_sf"/>
</dbReference>
<dbReference type="InterPro" id="IPR015915">
    <property type="entry name" value="Kelch-typ_b-propeller"/>
</dbReference>
<dbReference type="SUPFAM" id="SSF117281">
    <property type="entry name" value="Kelch motif"/>
    <property type="match status" value="2"/>
</dbReference>